<gene>
    <name evidence="1" type="ORF">JAAARDRAFT_48416</name>
</gene>
<reference evidence="2" key="1">
    <citation type="journal article" date="2014" name="Proc. Natl. Acad. Sci. U.S.A.">
        <title>Extensive sampling of basidiomycete genomes demonstrates inadequacy of the white-rot/brown-rot paradigm for wood decay fungi.</title>
        <authorList>
            <person name="Riley R."/>
            <person name="Salamov A.A."/>
            <person name="Brown D.W."/>
            <person name="Nagy L.G."/>
            <person name="Floudas D."/>
            <person name="Held B.W."/>
            <person name="Levasseur A."/>
            <person name="Lombard V."/>
            <person name="Morin E."/>
            <person name="Otillar R."/>
            <person name="Lindquist E.A."/>
            <person name="Sun H."/>
            <person name="LaButti K.M."/>
            <person name="Schmutz J."/>
            <person name="Jabbour D."/>
            <person name="Luo H."/>
            <person name="Baker S.E."/>
            <person name="Pisabarro A.G."/>
            <person name="Walton J.D."/>
            <person name="Blanchette R.A."/>
            <person name="Henrissat B."/>
            <person name="Martin F."/>
            <person name="Cullen D."/>
            <person name="Hibbett D.S."/>
            <person name="Grigoriev I.V."/>
        </authorList>
    </citation>
    <scope>NUCLEOTIDE SEQUENCE [LARGE SCALE GENOMIC DNA]</scope>
    <source>
        <strain evidence="2">MUCL 33604</strain>
    </source>
</reference>
<dbReference type="EMBL" id="KL197723">
    <property type="protein sequence ID" value="KDQ56022.1"/>
    <property type="molecule type" value="Genomic_DNA"/>
</dbReference>
<protein>
    <recommendedName>
        <fullName evidence="3">F-box domain-containing protein</fullName>
    </recommendedName>
</protein>
<dbReference type="InParanoid" id="A0A067PXM6"/>
<evidence type="ECO:0000313" key="1">
    <source>
        <dbReference type="EMBL" id="KDQ56022.1"/>
    </source>
</evidence>
<evidence type="ECO:0000313" key="2">
    <source>
        <dbReference type="Proteomes" id="UP000027265"/>
    </source>
</evidence>
<dbReference type="AlphaFoldDB" id="A0A067PXM6"/>
<organism evidence="1 2">
    <name type="scientific">Jaapia argillacea MUCL 33604</name>
    <dbReference type="NCBI Taxonomy" id="933084"/>
    <lineage>
        <taxon>Eukaryota</taxon>
        <taxon>Fungi</taxon>
        <taxon>Dikarya</taxon>
        <taxon>Basidiomycota</taxon>
        <taxon>Agaricomycotina</taxon>
        <taxon>Agaricomycetes</taxon>
        <taxon>Agaricomycetidae</taxon>
        <taxon>Jaapiales</taxon>
        <taxon>Jaapiaceae</taxon>
        <taxon>Jaapia</taxon>
    </lineage>
</organism>
<evidence type="ECO:0008006" key="3">
    <source>
        <dbReference type="Google" id="ProtNLM"/>
    </source>
</evidence>
<dbReference type="Proteomes" id="UP000027265">
    <property type="component" value="Unassembled WGS sequence"/>
</dbReference>
<accession>A0A067PXM6</accession>
<keyword evidence="2" id="KW-1185">Reference proteome</keyword>
<dbReference type="HOGENOM" id="CLU_847472_0_0_1"/>
<proteinExistence type="predicted"/>
<name>A0A067PXM6_9AGAM</name>
<sequence length="328" mass="37243">MHDDLPQASPIHLVIARTHEMEETYQSLCDEERRHKANVERLKGLLAEAELFLKVTLIGKAKYAPVYKLPTEILSMFLKAGCTYPSFGFVEGDVHDFRSTFSLISRRFRDVAFQTSWAWSSINLRFGRSAALPLWITLAIPSGDRFSDMEAITVLLQRNIHRLLDHYRPLPIFDALHEVTAPCLQLLRIDGDSMTTFSNQMPLFRGEYSRRTISPIFAHPFSLVPRGTIPEGPLNEEQLSTAAIERLDLELADNTEVPRHLLHCLRVGQDSRQDDSVLWPHLQSLRLSVPDSSLPLLEISSMLNSRIASGHPIPEFFVGNKRFVGESD</sequence>